<dbReference type="AlphaFoldDB" id="U7D6C2"/>
<dbReference type="InterPro" id="IPR011051">
    <property type="entry name" value="RmlC_Cupin_sf"/>
</dbReference>
<evidence type="ECO:0000313" key="3">
    <source>
        <dbReference type="Proteomes" id="UP000017148"/>
    </source>
</evidence>
<comment type="caution">
    <text evidence="2">The sequence shown here is derived from an EMBL/GenBank/DDBJ whole genome shotgun (WGS) entry which is preliminary data.</text>
</comment>
<accession>U7D6C2</accession>
<dbReference type="eggNOG" id="COG0662">
    <property type="taxonomic scope" value="Bacteria"/>
</dbReference>
<dbReference type="InterPro" id="IPR052535">
    <property type="entry name" value="Bacilysin_H2HPP_isomerase"/>
</dbReference>
<dbReference type="Proteomes" id="UP000017148">
    <property type="component" value="Unassembled WGS sequence"/>
</dbReference>
<dbReference type="Gene3D" id="2.60.120.10">
    <property type="entry name" value="Jelly Rolls"/>
    <property type="match status" value="1"/>
</dbReference>
<evidence type="ECO:0000259" key="1">
    <source>
        <dbReference type="Pfam" id="PF07883"/>
    </source>
</evidence>
<dbReference type="PATRIC" id="fig|1313304.3.peg.1909"/>
<feature type="domain" description="Cupin type-2" evidence="1">
    <location>
        <begin position="33"/>
        <end position="100"/>
    </location>
</feature>
<reference evidence="2 3" key="1">
    <citation type="journal article" date="2013" name="Environ. Microbiol.">
        <title>Genome analysis of Chitinivibrio alkaliphilus gen. nov., sp. nov., a novel extremely haloalkaliphilic anaerobic chitinolytic bacterium from the candidate phylum Termite Group 3.</title>
        <authorList>
            <person name="Sorokin D.Y."/>
            <person name="Gumerov V.M."/>
            <person name="Rakitin A.L."/>
            <person name="Beletsky A.V."/>
            <person name="Damste J.S."/>
            <person name="Muyzer G."/>
            <person name="Mardanov A.V."/>
            <person name="Ravin N.V."/>
        </authorList>
    </citation>
    <scope>NUCLEOTIDE SEQUENCE [LARGE SCALE GENOMIC DNA]</scope>
    <source>
        <strain evidence="2 3">ACht1</strain>
    </source>
</reference>
<dbReference type="RefSeq" id="WP_022637420.1">
    <property type="nucleotide sequence ID" value="NZ_ASJR01000019.1"/>
</dbReference>
<gene>
    <name evidence="2" type="ORF">CALK_2002</name>
</gene>
<dbReference type="InterPro" id="IPR013096">
    <property type="entry name" value="Cupin_2"/>
</dbReference>
<sequence>MKYCYFQDTEKTHPVHNVRVANIYSKKDAQVMHITLQPGEELVPHKTPVDVFFYVLEGSVTVYVGDESNEYGRDMCIESPAHIRHFLGNNRDERARVLVVKTPNPST</sequence>
<organism evidence="2 3">
    <name type="scientific">Chitinivibrio alkaliphilus ACht1</name>
    <dbReference type="NCBI Taxonomy" id="1313304"/>
    <lineage>
        <taxon>Bacteria</taxon>
        <taxon>Pseudomonadati</taxon>
        <taxon>Fibrobacterota</taxon>
        <taxon>Chitinivibrionia</taxon>
        <taxon>Chitinivibrionales</taxon>
        <taxon>Chitinivibrionaceae</taxon>
        <taxon>Chitinivibrio</taxon>
    </lineage>
</organism>
<name>U7D6C2_9BACT</name>
<dbReference type="STRING" id="1313304.CALK_2002"/>
<dbReference type="EMBL" id="ASJR01000019">
    <property type="protein sequence ID" value="ERP31121.1"/>
    <property type="molecule type" value="Genomic_DNA"/>
</dbReference>
<proteinExistence type="predicted"/>
<dbReference type="Pfam" id="PF07883">
    <property type="entry name" value="Cupin_2"/>
    <property type="match status" value="1"/>
</dbReference>
<keyword evidence="3" id="KW-1185">Reference proteome</keyword>
<dbReference type="PANTHER" id="PTHR40112:SF1">
    <property type="entry name" value="H2HPP ISOMERASE"/>
    <property type="match status" value="1"/>
</dbReference>
<dbReference type="InterPro" id="IPR014710">
    <property type="entry name" value="RmlC-like_jellyroll"/>
</dbReference>
<evidence type="ECO:0000313" key="2">
    <source>
        <dbReference type="EMBL" id="ERP31121.1"/>
    </source>
</evidence>
<dbReference type="SUPFAM" id="SSF51182">
    <property type="entry name" value="RmlC-like cupins"/>
    <property type="match status" value="1"/>
</dbReference>
<dbReference type="PANTHER" id="PTHR40112">
    <property type="entry name" value="H2HPP ISOMERASE"/>
    <property type="match status" value="1"/>
</dbReference>
<dbReference type="OrthoDB" id="9806121at2"/>
<protein>
    <recommendedName>
        <fullName evidence="1">Cupin type-2 domain-containing protein</fullName>
    </recommendedName>
</protein>